<dbReference type="Proteomes" id="UP001524383">
    <property type="component" value="Unassembled WGS sequence"/>
</dbReference>
<dbReference type="NCBIfam" id="TIGR00229">
    <property type="entry name" value="sensory_box"/>
    <property type="match status" value="1"/>
</dbReference>
<accession>A0ABD4TN56</accession>
<keyword evidence="11" id="KW-1185">Reference proteome</keyword>
<keyword evidence="5" id="KW-0067">ATP-binding</keyword>
<dbReference type="SMART" id="SM00091">
    <property type="entry name" value="PAS"/>
    <property type="match status" value="1"/>
</dbReference>
<dbReference type="RefSeq" id="WP_255332677.1">
    <property type="nucleotide sequence ID" value="NZ_VOTZ01000013.1"/>
</dbReference>
<dbReference type="PANTHER" id="PTHR43065">
    <property type="entry name" value="SENSOR HISTIDINE KINASE"/>
    <property type="match status" value="1"/>
</dbReference>
<dbReference type="PRINTS" id="PR00344">
    <property type="entry name" value="BCTRLSENSOR"/>
</dbReference>
<feature type="coiled-coil region" evidence="7">
    <location>
        <begin position="143"/>
        <end position="170"/>
    </location>
</feature>
<evidence type="ECO:0000256" key="2">
    <source>
        <dbReference type="ARBA" id="ARBA00022679"/>
    </source>
</evidence>
<evidence type="ECO:0000256" key="6">
    <source>
        <dbReference type="ARBA" id="ARBA00023012"/>
    </source>
</evidence>
<comment type="caution">
    <text evidence="10">The sequence shown here is derived from an EMBL/GenBank/DDBJ whole genome shotgun (WGS) entry which is preliminary data.</text>
</comment>
<keyword evidence="6" id="KW-0902">Two-component regulatory system</keyword>
<keyword evidence="2" id="KW-0808">Transferase</keyword>
<dbReference type="CDD" id="cd00075">
    <property type="entry name" value="HATPase"/>
    <property type="match status" value="1"/>
</dbReference>
<reference evidence="10 11" key="1">
    <citation type="submission" date="2019-08" db="EMBL/GenBank/DDBJ databases">
        <authorList>
            <person name="Chen S.-C."/>
            <person name="Lai M.-C."/>
            <person name="You Y.-T."/>
        </authorList>
    </citation>
    <scope>NUCLEOTIDE SEQUENCE [LARGE SCALE GENOMIC DNA]</scope>
    <source>
        <strain evidence="10 11">P2F9704a</strain>
    </source>
</reference>
<feature type="domain" description="Histidine kinase" evidence="8">
    <location>
        <begin position="265"/>
        <end position="363"/>
    </location>
</feature>
<sequence length="370" mass="41289">MSQQKNLSVITEFSDALPVGICVIDRKRKILIWNRTLAEWSGHLSEVMVGENLMELYPDLNTPSYRSRIDQVMDGGPPAVFSSQLHRSFIPCTKADGTSRVQQTSVIRYAGGNPDHPCAMIIIEDVTDLDHEIRSVRQMKDQALLEVQERKKAEEALENLNAKLNLLSSVTRHDILNKIMVIDGFLGFAEDLTSDATQAEYLRHVRAAAMVIQNILLFNRQYEQLGIEDAGWFSIDTLIETLDTEERLPIYSACKGVSIYCDPMLEKVFYNLYDNALRHAMGATRIDLACQPSSSGLLIAWEDDGSGIPEDDKEEIFKRGFGKNTGMGLFLVREILAITGIAITETGEEGKGARFEISVPEGAYRIANPA</sequence>
<dbReference type="GO" id="GO:0016301">
    <property type="term" value="F:kinase activity"/>
    <property type="evidence" value="ECO:0007669"/>
    <property type="project" value="UniProtKB-KW"/>
</dbReference>
<keyword evidence="7" id="KW-0175">Coiled coil</keyword>
<evidence type="ECO:0000313" key="10">
    <source>
        <dbReference type="EMBL" id="MCQ1538725.1"/>
    </source>
</evidence>
<organism evidence="10 11">
    <name type="scientific">Methanocalculus taiwanensis</name>
    <dbReference type="NCBI Taxonomy" id="106207"/>
    <lineage>
        <taxon>Archaea</taxon>
        <taxon>Methanobacteriati</taxon>
        <taxon>Methanobacteriota</taxon>
        <taxon>Stenosarchaea group</taxon>
        <taxon>Methanomicrobia</taxon>
        <taxon>Methanomicrobiales</taxon>
        <taxon>Methanocalculaceae</taxon>
        <taxon>Methanocalculus</taxon>
    </lineage>
</organism>
<evidence type="ECO:0000256" key="5">
    <source>
        <dbReference type="ARBA" id="ARBA00022840"/>
    </source>
</evidence>
<dbReference type="SUPFAM" id="SSF55785">
    <property type="entry name" value="PYP-like sensor domain (PAS domain)"/>
    <property type="match status" value="1"/>
</dbReference>
<evidence type="ECO:0000259" key="8">
    <source>
        <dbReference type="PROSITE" id="PS50109"/>
    </source>
</evidence>
<dbReference type="CDD" id="cd00130">
    <property type="entry name" value="PAS"/>
    <property type="match status" value="1"/>
</dbReference>
<dbReference type="Pfam" id="PF08448">
    <property type="entry name" value="PAS_4"/>
    <property type="match status" value="1"/>
</dbReference>
<dbReference type="GO" id="GO:0005524">
    <property type="term" value="F:ATP binding"/>
    <property type="evidence" value="ECO:0007669"/>
    <property type="project" value="UniProtKB-KW"/>
</dbReference>
<dbReference type="InterPro" id="IPR000014">
    <property type="entry name" value="PAS"/>
</dbReference>
<evidence type="ECO:0000256" key="7">
    <source>
        <dbReference type="SAM" id="Coils"/>
    </source>
</evidence>
<evidence type="ECO:0000256" key="1">
    <source>
        <dbReference type="ARBA" id="ARBA00022553"/>
    </source>
</evidence>
<dbReference type="InterPro" id="IPR004358">
    <property type="entry name" value="Sig_transdc_His_kin-like_C"/>
</dbReference>
<name>A0ABD4TN56_9EURY</name>
<evidence type="ECO:0000313" key="11">
    <source>
        <dbReference type="Proteomes" id="UP001524383"/>
    </source>
</evidence>
<dbReference type="PROSITE" id="PS50109">
    <property type="entry name" value="HIS_KIN"/>
    <property type="match status" value="1"/>
</dbReference>
<dbReference type="SUPFAM" id="SSF55874">
    <property type="entry name" value="ATPase domain of HSP90 chaperone/DNA topoisomerase II/histidine kinase"/>
    <property type="match status" value="1"/>
</dbReference>
<evidence type="ECO:0000256" key="4">
    <source>
        <dbReference type="ARBA" id="ARBA00022777"/>
    </source>
</evidence>
<keyword evidence="1" id="KW-0597">Phosphoprotein</keyword>
<dbReference type="Pfam" id="PF02518">
    <property type="entry name" value="HATPase_c"/>
    <property type="match status" value="1"/>
</dbReference>
<gene>
    <name evidence="10" type="ORF">FTO68_06975</name>
</gene>
<dbReference type="PANTHER" id="PTHR43065:SF10">
    <property type="entry name" value="PEROXIDE STRESS-ACTIVATED HISTIDINE KINASE MAK3"/>
    <property type="match status" value="1"/>
</dbReference>
<dbReference type="InterPro" id="IPR036890">
    <property type="entry name" value="HATPase_C_sf"/>
</dbReference>
<evidence type="ECO:0000256" key="3">
    <source>
        <dbReference type="ARBA" id="ARBA00022741"/>
    </source>
</evidence>
<dbReference type="GO" id="GO:0000160">
    <property type="term" value="P:phosphorelay signal transduction system"/>
    <property type="evidence" value="ECO:0007669"/>
    <property type="project" value="UniProtKB-KW"/>
</dbReference>
<dbReference type="InterPro" id="IPR005467">
    <property type="entry name" value="His_kinase_dom"/>
</dbReference>
<evidence type="ECO:0000259" key="9">
    <source>
        <dbReference type="PROSITE" id="PS50112"/>
    </source>
</evidence>
<dbReference type="InterPro" id="IPR003594">
    <property type="entry name" value="HATPase_dom"/>
</dbReference>
<dbReference type="EMBL" id="VOTZ01000013">
    <property type="protein sequence ID" value="MCQ1538725.1"/>
    <property type="molecule type" value="Genomic_DNA"/>
</dbReference>
<dbReference type="InterPro" id="IPR013656">
    <property type="entry name" value="PAS_4"/>
</dbReference>
<dbReference type="Gene3D" id="3.30.450.20">
    <property type="entry name" value="PAS domain"/>
    <property type="match status" value="1"/>
</dbReference>
<dbReference type="SMART" id="SM00387">
    <property type="entry name" value="HATPase_c"/>
    <property type="match status" value="1"/>
</dbReference>
<keyword evidence="3" id="KW-0547">Nucleotide-binding</keyword>
<proteinExistence type="predicted"/>
<keyword evidence="4" id="KW-0418">Kinase</keyword>
<feature type="domain" description="PAS" evidence="9">
    <location>
        <begin position="3"/>
        <end position="76"/>
    </location>
</feature>
<dbReference type="PROSITE" id="PS50112">
    <property type="entry name" value="PAS"/>
    <property type="match status" value="1"/>
</dbReference>
<dbReference type="InterPro" id="IPR035965">
    <property type="entry name" value="PAS-like_dom_sf"/>
</dbReference>
<dbReference type="AlphaFoldDB" id="A0ABD4TN56"/>
<dbReference type="Gene3D" id="3.30.565.10">
    <property type="entry name" value="Histidine kinase-like ATPase, C-terminal domain"/>
    <property type="match status" value="1"/>
</dbReference>
<protein>
    <submittedName>
        <fullName evidence="10">PAS domain S-box protein</fullName>
    </submittedName>
</protein>